<name>A0A482WJB6_LAOST</name>
<dbReference type="STRING" id="195883.A0A482WJB6"/>
<feature type="compositionally biased region" description="Low complexity" evidence="1">
    <location>
        <begin position="48"/>
        <end position="70"/>
    </location>
</feature>
<accession>A0A482WJB6</accession>
<evidence type="ECO:0000313" key="4">
    <source>
        <dbReference type="Proteomes" id="UP000291343"/>
    </source>
</evidence>
<feature type="compositionally biased region" description="Acidic residues" evidence="1">
    <location>
        <begin position="9"/>
        <end position="23"/>
    </location>
</feature>
<evidence type="ECO:0000256" key="1">
    <source>
        <dbReference type="SAM" id="MobiDB-lite"/>
    </source>
</evidence>
<evidence type="ECO:0000259" key="2">
    <source>
        <dbReference type="Pfam" id="PF15477"/>
    </source>
</evidence>
<dbReference type="PANTHER" id="PTHR22426">
    <property type="entry name" value="ARGININE_SERINE-RICH COILED-COIL PROTEIN 2"/>
    <property type="match status" value="1"/>
</dbReference>
<feature type="compositionally biased region" description="Low complexity" evidence="1">
    <location>
        <begin position="101"/>
        <end position="112"/>
    </location>
</feature>
<feature type="region of interest" description="Disordered" evidence="1">
    <location>
        <begin position="259"/>
        <end position="280"/>
    </location>
</feature>
<dbReference type="PANTHER" id="PTHR22426:SF2">
    <property type="entry name" value="ARGININE_SERINE-RICH COILED-COIL PROTEIN 2"/>
    <property type="match status" value="1"/>
</dbReference>
<dbReference type="InterPro" id="IPR028124">
    <property type="entry name" value="SMAP_dom"/>
</dbReference>
<feature type="domain" description="Small acidic protein-like" evidence="2">
    <location>
        <begin position="274"/>
        <end position="348"/>
    </location>
</feature>
<proteinExistence type="predicted"/>
<dbReference type="AlphaFoldDB" id="A0A482WJB6"/>
<feature type="region of interest" description="Disordered" evidence="1">
    <location>
        <begin position="1"/>
        <end position="233"/>
    </location>
</feature>
<feature type="compositionally biased region" description="Basic and acidic residues" evidence="1">
    <location>
        <begin position="265"/>
        <end position="280"/>
    </location>
</feature>
<dbReference type="Pfam" id="PF15477">
    <property type="entry name" value="SMAP"/>
    <property type="match status" value="1"/>
</dbReference>
<gene>
    <name evidence="3" type="ORF">LSTR_LSTR006993</name>
</gene>
<dbReference type="OrthoDB" id="1928974at2759"/>
<reference evidence="3 4" key="1">
    <citation type="journal article" date="2017" name="Gigascience">
        <title>Genome sequence of the small brown planthopper, Laodelphax striatellus.</title>
        <authorList>
            <person name="Zhu J."/>
            <person name="Jiang F."/>
            <person name="Wang X."/>
            <person name="Yang P."/>
            <person name="Bao Y."/>
            <person name="Zhao W."/>
            <person name="Wang W."/>
            <person name="Lu H."/>
            <person name="Wang Q."/>
            <person name="Cui N."/>
            <person name="Li J."/>
            <person name="Chen X."/>
            <person name="Luo L."/>
            <person name="Yu J."/>
            <person name="Kang L."/>
            <person name="Cui F."/>
        </authorList>
    </citation>
    <scope>NUCLEOTIDE SEQUENCE [LARGE SCALE GENOMIC DNA]</scope>
    <source>
        <strain evidence="3">Lst14</strain>
    </source>
</reference>
<comment type="caution">
    <text evidence="3">The sequence shown here is derived from an EMBL/GenBank/DDBJ whole genome shotgun (WGS) entry which is preliminary data.</text>
</comment>
<feature type="compositionally biased region" description="Basic and acidic residues" evidence="1">
    <location>
        <begin position="218"/>
        <end position="228"/>
    </location>
</feature>
<dbReference type="Proteomes" id="UP000291343">
    <property type="component" value="Unassembled WGS sequence"/>
</dbReference>
<sequence>MESLFNYGSDEDTQEKETEELDANYDHVAMDMSSEDEEKSPLEAKLCSSSAVESSEVSCSDSISCSSDGSHAAPSTIKNQSLLDESYGSRKRKSNTEESEILSPCSSSSSNSKKLRYHSSHDTGNQRLTEDRNSRTTNDRHQYNDNTRSEKNYHQSSSTKYSHSHSRRYSREWENERKFRPRCEESSCNDEKSESRTSSTQNCAQISPVQKLVGEHSSQMKESTRDLKLPNNCTRNSAYSTKIADQMQKRKLLWSGEKQGTGCENKAESKSNHWQDAKFSQDTDGKLRAKFKRLMGMKSTEAEAQVGSTSSASGNDLIKKQEEMFNSMEMQYEVARVSTHTHRGLGLGFGVHQFPR</sequence>
<dbReference type="EMBL" id="QKKF02033617">
    <property type="protein sequence ID" value="RZF33615.1"/>
    <property type="molecule type" value="Genomic_DNA"/>
</dbReference>
<feature type="compositionally biased region" description="Basic and acidic residues" evidence="1">
    <location>
        <begin position="128"/>
        <end position="153"/>
    </location>
</feature>
<protein>
    <recommendedName>
        <fullName evidence="2">Small acidic protein-like domain-containing protein</fullName>
    </recommendedName>
</protein>
<dbReference type="InParanoid" id="A0A482WJB6"/>
<keyword evidence="4" id="KW-1185">Reference proteome</keyword>
<evidence type="ECO:0000313" key="3">
    <source>
        <dbReference type="EMBL" id="RZF33615.1"/>
    </source>
</evidence>
<organism evidence="3 4">
    <name type="scientific">Laodelphax striatellus</name>
    <name type="common">Small brown planthopper</name>
    <name type="synonym">Delphax striatella</name>
    <dbReference type="NCBI Taxonomy" id="195883"/>
    <lineage>
        <taxon>Eukaryota</taxon>
        <taxon>Metazoa</taxon>
        <taxon>Ecdysozoa</taxon>
        <taxon>Arthropoda</taxon>
        <taxon>Hexapoda</taxon>
        <taxon>Insecta</taxon>
        <taxon>Pterygota</taxon>
        <taxon>Neoptera</taxon>
        <taxon>Paraneoptera</taxon>
        <taxon>Hemiptera</taxon>
        <taxon>Auchenorrhyncha</taxon>
        <taxon>Fulgoroidea</taxon>
        <taxon>Delphacidae</taxon>
        <taxon>Criomorphinae</taxon>
        <taxon>Laodelphax</taxon>
    </lineage>
</organism>
<feature type="compositionally biased region" description="Basic and acidic residues" evidence="1">
    <location>
        <begin position="169"/>
        <end position="195"/>
    </location>
</feature>
<feature type="compositionally biased region" description="Polar residues" evidence="1">
    <location>
        <begin position="196"/>
        <end position="208"/>
    </location>
</feature>